<name>A0AAD9R2N0_ACRCE</name>
<proteinExistence type="inferred from homology"/>
<evidence type="ECO:0000313" key="6">
    <source>
        <dbReference type="EMBL" id="KAK2572004.1"/>
    </source>
</evidence>
<sequence length="346" mass="39541">MSYLLRLGIHENNKVDFSCCLLEHRITTPASSLTSSFMQNKEPGFYYRTRWRTVEWKSSLVVTDFLIAMGMHNIWRSRTFSSAKQTFLLWKAIDGRVVTSRATRPSSSFREKKRFYNEVGIEEAEGGYQITVDNKKVKTPAGKLLILPSKALAMAVSVEWNSQRETIKPESMHLTSLSNTVIDNPKTKSHKQQMSHILEFLSSDTICFSADEPEELVNLQRREWQPLIDWFVMKYHVSIKPSNGLFMSVSDDVIQKLQAHLSPLNAWTLTGIEFAVETLKSFILTMALIDNHLSVEKAVALSRLEISRWGKVEWAHDLELMETRSRVAAAALFYCLNNKPLSTSSV</sequence>
<dbReference type="InterPro" id="IPR042272">
    <property type="entry name" value="ATP12_ATP_synth-F1-assembly_N"/>
</dbReference>
<keyword evidence="5" id="KW-0143">Chaperone</keyword>
<dbReference type="EMBL" id="JARQWQ010000005">
    <property type="protein sequence ID" value="KAK2572004.1"/>
    <property type="molecule type" value="Genomic_DNA"/>
</dbReference>
<gene>
    <name evidence="6" type="ORF">P5673_003427</name>
</gene>
<evidence type="ECO:0000256" key="2">
    <source>
        <dbReference type="ARBA" id="ARBA00008231"/>
    </source>
</evidence>
<evidence type="ECO:0000256" key="4">
    <source>
        <dbReference type="ARBA" id="ARBA00023128"/>
    </source>
</evidence>
<organism evidence="6 7">
    <name type="scientific">Acropora cervicornis</name>
    <name type="common">Staghorn coral</name>
    <dbReference type="NCBI Taxonomy" id="6130"/>
    <lineage>
        <taxon>Eukaryota</taxon>
        <taxon>Metazoa</taxon>
        <taxon>Cnidaria</taxon>
        <taxon>Anthozoa</taxon>
        <taxon>Hexacorallia</taxon>
        <taxon>Scleractinia</taxon>
        <taxon>Astrocoeniina</taxon>
        <taxon>Acroporidae</taxon>
        <taxon>Acropora</taxon>
    </lineage>
</organism>
<dbReference type="PANTHER" id="PTHR21013">
    <property type="entry name" value="ATP SYNTHASE MITOCHONDRIAL F1 COMPLEX ASSEMBLY FACTOR 2/ATP12 PROTEIN, MITOCHONDRIAL PRECURSOR"/>
    <property type="match status" value="1"/>
</dbReference>
<dbReference type="InterPro" id="IPR023335">
    <property type="entry name" value="ATP12_ortho_dom_sf"/>
</dbReference>
<keyword evidence="4" id="KW-0496">Mitochondrion</keyword>
<dbReference type="GO" id="GO:0005739">
    <property type="term" value="C:mitochondrion"/>
    <property type="evidence" value="ECO:0007669"/>
    <property type="project" value="UniProtKB-SubCell"/>
</dbReference>
<evidence type="ECO:0000256" key="5">
    <source>
        <dbReference type="ARBA" id="ARBA00023186"/>
    </source>
</evidence>
<dbReference type="Proteomes" id="UP001249851">
    <property type="component" value="Unassembled WGS sequence"/>
</dbReference>
<dbReference type="Gene3D" id="1.10.3580.10">
    <property type="entry name" value="ATP12 ATPase"/>
    <property type="match status" value="1"/>
</dbReference>
<accession>A0AAD9R2N0</accession>
<dbReference type="Pfam" id="PF07542">
    <property type="entry name" value="ATP12"/>
    <property type="match status" value="1"/>
</dbReference>
<comment type="similarity">
    <text evidence="2">Belongs to the ATP12 family.</text>
</comment>
<comment type="subcellular location">
    <subcellularLocation>
        <location evidence="1">Mitochondrion</location>
    </subcellularLocation>
</comment>
<comment type="caution">
    <text evidence="6">The sequence shown here is derived from an EMBL/GenBank/DDBJ whole genome shotgun (WGS) entry which is preliminary data.</text>
</comment>
<keyword evidence="7" id="KW-1185">Reference proteome</keyword>
<dbReference type="SUPFAM" id="SSF160909">
    <property type="entry name" value="ATP12-like"/>
    <property type="match status" value="1"/>
</dbReference>
<dbReference type="InterPro" id="IPR011419">
    <property type="entry name" value="ATP12_ATP_synth-F1-assembly"/>
</dbReference>
<dbReference type="PANTHER" id="PTHR21013:SF10">
    <property type="entry name" value="ATP SYNTHASE MITOCHONDRIAL F1 COMPLEX ASSEMBLY FACTOR 2"/>
    <property type="match status" value="1"/>
</dbReference>
<evidence type="ECO:0000256" key="1">
    <source>
        <dbReference type="ARBA" id="ARBA00004173"/>
    </source>
</evidence>
<keyword evidence="3" id="KW-0809">Transit peptide</keyword>
<reference evidence="6" key="2">
    <citation type="journal article" date="2023" name="Science">
        <title>Genomic signatures of disease resistance in endangered staghorn corals.</title>
        <authorList>
            <person name="Vollmer S.V."/>
            <person name="Selwyn J.D."/>
            <person name="Despard B.A."/>
            <person name="Roesel C.L."/>
        </authorList>
    </citation>
    <scope>NUCLEOTIDE SEQUENCE</scope>
    <source>
        <strain evidence="6">K2</strain>
    </source>
</reference>
<dbReference type="AlphaFoldDB" id="A0AAD9R2N0"/>
<evidence type="ECO:0000256" key="3">
    <source>
        <dbReference type="ARBA" id="ARBA00022946"/>
    </source>
</evidence>
<evidence type="ECO:0000313" key="7">
    <source>
        <dbReference type="Proteomes" id="UP001249851"/>
    </source>
</evidence>
<reference evidence="6" key="1">
    <citation type="journal article" date="2023" name="G3 (Bethesda)">
        <title>Whole genome assembly and annotation of the endangered Caribbean coral Acropora cervicornis.</title>
        <authorList>
            <person name="Selwyn J.D."/>
            <person name="Vollmer S.V."/>
        </authorList>
    </citation>
    <scope>NUCLEOTIDE SEQUENCE</scope>
    <source>
        <strain evidence="6">K2</strain>
    </source>
</reference>
<dbReference type="Gene3D" id="3.30.2180.10">
    <property type="entry name" value="ATP12-like"/>
    <property type="match status" value="1"/>
</dbReference>
<protein>
    <submittedName>
        <fullName evidence="6">ATP synthase mitochondrial F1 complex assembly factor 2</fullName>
    </submittedName>
</protein>
<dbReference type="GO" id="GO:0033615">
    <property type="term" value="P:mitochondrial proton-transporting ATP synthase complex assembly"/>
    <property type="evidence" value="ECO:0007669"/>
    <property type="project" value="TreeGrafter"/>
</dbReference>